<dbReference type="Proteomes" id="UP001278500">
    <property type="component" value="Unassembled WGS sequence"/>
</dbReference>
<dbReference type="RefSeq" id="XP_062681693.1">
    <property type="nucleotide sequence ID" value="XM_062829607.1"/>
</dbReference>
<feature type="transmembrane region" description="Helical" evidence="2">
    <location>
        <begin position="177"/>
        <end position="197"/>
    </location>
</feature>
<feature type="compositionally biased region" description="Acidic residues" evidence="1">
    <location>
        <begin position="251"/>
        <end position="272"/>
    </location>
</feature>
<evidence type="ECO:0000313" key="3">
    <source>
        <dbReference type="EMBL" id="KAK3345080.1"/>
    </source>
</evidence>
<dbReference type="EMBL" id="JAUEPP010000004">
    <property type="protein sequence ID" value="KAK3345080.1"/>
    <property type="molecule type" value="Genomic_DNA"/>
</dbReference>
<accession>A0AAE0MRJ8</accession>
<keyword evidence="2" id="KW-0472">Membrane</keyword>
<evidence type="ECO:0000313" key="4">
    <source>
        <dbReference type="Proteomes" id="UP001278500"/>
    </source>
</evidence>
<feature type="compositionally biased region" description="Basic residues" evidence="1">
    <location>
        <begin position="1"/>
        <end position="20"/>
    </location>
</feature>
<evidence type="ECO:0000256" key="2">
    <source>
        <dbReference type="SAM" id="Phobius"/>
    </source>
</evidence>
<feature type="transmembrane region" description="Helical" evidence="2">
    <location>
        <begin position="209"/>
        <end position="232"/>
    </location>
</feature>
<dbReference type="AlphaFoldDB" id="A0AAE0MRJ8"/>
<evidence type="ECO:0000256" key="1">
    <source>
        <dbReference type="SAM" id="MobiDB-lite"/>
    </source>
</evidence>
<dbReference type="GeneID" id="87866761"/>
<protein>
    <submittedName>
        <fullName evidence="3">Uncharacterized protein</fullName>
    </submittedName>
</protein>
<name>A0AAE0MRJ8_9PEZI</name>
<feature type="transmembrane region" description="Helical" evidence="2">
    <location>
        <begin position="96"/>
        <end position="114"/>
    </location>
</feature>
<feature type="compositionally biased region" description="Gly residues" evidence="1">
    <location>
        <begin position="237"/>
        <end position="247"/>
    </location>
</feature>
<comment type="caution">
    <text evidence="3">The sequence shown here is derived from an EMBL/GenBank/DDBJ whole genome shotgun (WGS) entry which is preliminary data.</text>
</comment>
<feature type="transmembrane region" description="Helical" evidence="2">
    <location>
        <begin position="63"/>
        <end position="81"/>
    </location>
</feature>
<keyword evidence="2" id="KW-0812">Transmembrane</keyword>
<organism evidence="3 4">
    <name type="scientific">Neurospora tetraspora</name>
    <dbReference type="NCBI Taxonomy" id="94610"/>
    <lineage>
        <taxon>Eukaryota</taxon>
        <taxon>Fungi</taxon>
        <taxon>Dikarya</taxon>
        <taxon>Ascomycota</taxon>
        <taxon>Pezizomycotina</taxon>
        <taxon>Sordariomycetes</taxon>
        <taxon>Sordariomycetidae</taxon>
        <taxon>Sordariales</taxon>
        <taxon>Sordariaceae</taxon>
        <taxon>Neurospora</taxon>
    </lineage>
</organism>
<reference evidence="3" key="2">
    <citation type="submission" date="2023-06" db="EMBL/GenBank/DDBJ databases">
        <authorList>
            <consortium name="Lawrence Berkeley National Laboratory"/>
            <person name="Haridas S."/>
            <person name="Hensen N."/>
            <person name="Bonometti L."/>
            <person name="Westerberg I."/>
            <person name="Brannstrom I.O."/>
            <person name="Guillou S."/>
            <person name="Cros-Aarteil S."/>
            <person name="Calhoun S."/>
            <person name="Kuo A."/>
            <person name="Mondo S."/>
            <person name="Pangilinan J."/>
            <person name="Riley R."/>
            <person name="Labutti K."/>
            <person name="Andreopoulos B."/>
            <person name="Lipzen A."/>
            <person name="Chen C."/>
            <person name="Yanf M."/>
            <person name="Daum C."/>
            <person name="Ng V."/>
            <person name="Clum A."/>
            <person name="Steindorff A."/>
            <person name="Ohm R."/>
            <person name="Martin F."/>
            <person name="Silar P."/>
            <person name="Natvig D."/>
            <person name="Lalanne C."/>
            <person name="Gautier V."/>
            <person name="Ament-Velasquez S.L."/>
            <person name="Kruys A."/>
            <person name="Hutchinson M.I."/>
            <person name="Powell A.J."/>
            <person name="Barry K."/>
            <person name="Miller A.N."/>
            <person name="Grigoriev I.V."/>
            <person name="Debuchy R."/>
            <person name="Gladieux P."/>
            <person name="Thoren M.H."/>
            <person name="Johannesson H."/>
        </authorList>
    </citation>
    <scope>NUCLEOTIDE SEQUENCE</scope>
    <source>
        <strain evidence="3">CBS 560.94</strain>
    </source>
</reference>
<sequence>MDSGFRSHRRGASARLRKTFRYPSEDEADDGNALEVMDEQEQESLITSLTTQNSRRNSQFRSLLLLIPAIASIPYLLALFLPSPPSSQQRQSTSTALFPLLALSSLAATTFITVKLPPTKTGLGFIDSLATASASAGKDKEKGKGKGKGSRSGMMRVVPTLYGAGGILQQPSPLETWLPYLNVGLCVLVLLTGLVTGGGHQVGSSVGRVYLAALPGVIYAATVVAKVVMAGVDPEGELGGLRYGYKGGVDKEEEEEEEEEEDKEEEEEEEEKGLEGTSRQ</sequence>
<reference evidence="3" key="1">
    <citation type="journal article" date="2023" name="Mol. Phylogenet. Evol.">
        <title>Genome-scale phylogeny and comparative genomics of the fungal order Sordariales.</title>
        <authorList>
            <person name="Hensen N."/>
            <person name="Bonometti L."/>
            <person name="Westerberg I."/>
            <person name="Brannstrom I.O."/>
            <person name="Guillou S."/>
            <person name="Cros-Aarteil S."/>
            <person name="Calhoun S."/>
            <person name="Haridas S."/>
            <person name="Kuo A."/>
            <person name="Mondo S."/>
            <person name="Pangilinan J."/>
            <person name="Riley R."/>
            <person name="LaButti K."/>
            <person name="Andreopoulos B."/>
            <person name="Lipzen A."/>
            <person name="Chen C."/>
            <person name="Yan M."/>
            <person name="Daum C."/>
            <person name="Ng V."/>
            <person name="Clum A."/>
            <person name="Steindorff A."/>
            <person name="Ohm R.A."/>
            <person name="Martin F."/>
            <person name="Silar P."/>
            <person name="Natvig D.O."/>
            <person name="Lalanne C."/>
            <person name="Gautier V."/>
            <person name="Ament-Velasquez S.L."/>
            <person name="Kruys A."/>
            <person name="Hutchinson M.I."/>
            <person name="Powell A.J."/>
            <person name="Barry K."/>
            <person name="Miller A.N."/>
            <person name="Grigoriev I.V."/>
            <person name="Debuchy R."/>
            <person name="Gladieux P."/>
            <person name="Hiltunen Thoren M."/>
            <person name="Johannesson H."/>
        </authorList>
    </citation>
    <scope>NUCLEOTIDE SEQUENCE</scope>
    <source>
        <strain evidence="3">CBS 560.94</strain>
    </source>
</reference>
<keyword evidence="4" id="KW-1185">Reference proteome</keyword>
<proteinExistence type="predicted"/>
<feature type="region of interest" description="Disordered" evidence="1">
    <location>
        <begin position="237"/>
        <end position="280"/>
    </location>
</feature>
<gene>
    <name evidence="3" type="ORF">B0H65DRAFT_548829</name>
</gene>
<feature type="region of interest" description="Disordered" evidence="1">
    <location>
        <begin position="1"/>
        <end position="32"/>
    </location>
</feature>
<keyword evidence="2" id="KW-1133">Transmembrane helix</keyword>